<dbReference type="STRING" id="1940790.L21SP3_01549"/>
<dbReference type="Pfam" id="PF05258">
    <property type="entry name" value="DciA"/>
    <property type="match status" value="1"/>
</dbReference>
<reference evidence="2" key="1">
    <citation type="submission" date="2017-02" db="EMBL/GenBank/DDBJ databases">
        <title>Comparative genomics and description of representatives of a novel lineage of planctomycetes thriving in anoxic sediments.</title>
        <authorList>
            <person name="Spring S."/>
            <person name="Bunk B."/>
            <person name="Sproer C."/>
            <person name="Klenk H.-P."/>
        </authorList>
    </citation>
    <scope>NUCLEOTIDE SEQUENCE [LARGE SCALE GENOMIC DNA]</scope>
    <source>
        <strain evidence="2">L21-RPul-D3</strain>
    </source>
</reference>
<name>A0A1Q2HQK8_9BACT</name>
<dbReference type="KEGG" id="pbu:L21SP3_01549"/>
<protein>
    <submittedName>
        <fullName evidence="1">Zn-ribbon-containing, putative RNA-binding protein</fullName>
    </submittedName>
</protein>
<organism evidence="1 2">
    <name type="scientific">Sedimentisphaera cyanobacteriorum</name>
    <dbReference type="NCBI Taxonomy" id="1940790"/>
    <lineage>
        <taxon>Bacteria</taxon>
        <taxon>Pseudomonadati</taxon>
        <taxon>Planctomycetota</taxon>
        <taxon>Phycisphaerae</taxon>
        <taxon>Sedimentisphaerales</taxon>
        <taxon>Sedimentisphaeraceae</taxon>
        <taxon>Sedimentisphaera</taxon>
    </lineage>
</organism>
<proteinExistence type="predicted"/>
<gene>
    <name evidence="1" type="ORF">L21SP3_01549</name>
</gene>
<dbReference type="AlphaFoldDB" id="A0A1Q2HQK8"/>
<sequence>MKNKDAQESDLLLSTYWKRPRPVKAASLGQLLEGFVKSKKKTSGKSPEAIKAWKSVVPEQMRQFCRVAGFRNGILKIEIKDPALKFEFQTSKNDLLSSMLKEYPRAKIKDIKFI</sequence>
<dbReference type="EMBL" id="CP019633">
    <property type="protein sequence ID" value="AQQ09737.1"/>
    <property type="molecule type" value="Genomic_DNA"/>
</dbReference>
<evidence type="ECO:0000313" key="1">
    <source>
        <dbReference type="EMBL" id="AQQ09737.1"/>
    </source>
</evidence>
<keyword evidence="2" id="KW-1185">Reference proteome</keyword>
<dbReference type="InterPro" id="IPR007922">
    <property type="entry name" value="DciA-like"/>
</dbReference>
<dbReference type="RefSeq" id="WP_161488146.1">
    <property type="nucleotide sequence ID" value="NZ_CP019633.1"/>
</dbReference>
<evidence type="ECO:0000313" key="2">
    <source>
        <dbReference type="Proteomes" id="UP000188273"/>
    </source>
</evidence>
<dbReference type="OrthoDB" id="276252at2"/>
<dbReference type="Proteomes" id="UP000188273">
    <property type="component" value="Chromosome"/>
</dbReference>
<accession>A0A1Q2HQK8</accession>